<dbReference type="PANTHER" id="PTHR45718:SF1">
    <property type="entry name" value="ZINC FINGER PROTEIN GLIS3"/>
    <property type="match status" value="1"/>
</dbReference>
<feature type="compositionally biased region" description="Polar residues" evidence="13">
    <location>
        <begin position="832"/>
        <end position="856"/>
    </location>
</feature>
<evidence type="ECO:0000313" key="15">
    <source>
        <dbReference type="Proteomes" id="UP000248484"/>
    </source>
</evidence>
<feature type="compositionally biased region" description="Pro residues" evidence="13">
    <location>
        <begin position="445"/>
        <end position="465"/>
    </location>
</feature>
<feature type="compositionally biased region" description="Low complexity" evidence="13">
    <location>
        <begin position="35"/>
        <end position="49"/>
    </location>
</feature>
<proteinExistence type="inferred from homology"/>
<dbReference type="GO" id="GO:0000981">
    <property type="term" value="F:DNA-binding transcription factor activity, RNA polymerase II-specific"/>
    <property type="evidence" value="ECO:0007669"/>
    <property type="project" value="TreeGrafter"/>
</dbReference>
<dbReference type="FunFam" id="3.30.160.60:FF:000048">
    <property type="entry name" value="GLI family zinc finger 3"/>
    <property type="match status" value="1"/>
</dbReference>
<dbReference type="Gene3D" id="3.30.160.60">
    <property type="entry name" value="Classic Zinc Finger"/>
    <property type="match status" value="5"/>
</dbReference>
<dbReference type="GO" id="GO:0008270">
    <property type="term" value="F:zinc ion binding"/>
    <property type="evidence" value="ECO:0007669"/>
    <property type="project" value="UniProtKB-KW"/>
</dbReference>
<dbReference type="FunFam" id="3.30.160.60:FF:000019">
    <property type="entry name" value="GLI family zinc finger 3"/>
    <property type="match status" value="1"/>
</dbReference>
<dbReference type="InterPro" id="IPR043359">
    <property type="entry name" value="GLI-like"/>
</dbReference>
<evidence type="ECO:0000256" key="3">
    <source>
        <dbReference type="ARBA" id="ARBA00022491"/>
    </source>
</evidence>
<comment type="subcellular location">
    <subcellularLocation>
        <location evidence="1">Nucleus</location>
    </subcellularLocation>
</comment>
<protein>
    <submittedName>
        <fullName evidence="16">Zinc finger protein GLIS3 isoform X1</fullName>
    </submittedName>
</protein>
<dbReference type="OrthoDB" id="3437960at2759"/>
<feature type="region of interest" description="Disordered" evidence="13">
    <location>
        <begin position="431"/>
        <end position="470"/>
    </location>
</feature>
<dbReference type="Proteomes" id="UP000248484">
    <property type="component" value="Chromosome 9"/>
</dbReference>
<dbReference type="KEGG" id="pcad:102993385"/>
<feature type="domain" description="C2H2-type" evidence="14">
    <location>
        <begin position="502"/>
        <end position="532"/>
    </location>
</feature>
<accession>A0A9W2WV81</accession>
<feature type="domain" description="C2H2-type" evidence="14">
    <location>
        <begin position="599"/>
        <end position="623"/>
    </location>
</feature>
<dbReference type="GeneID" id="102993385"/>
<dbReference type="InterPro" id="IPR056436">
    <property type="entry name" value="Znf-C2H2_ZIC1-5/GLI1-3-like"/>
</dbReference>
<evidence type="ECO:0000256" key="9">
    <source>
        <dbReference type="ARBA" id="ARBA00023125"/>
    </source>
</evidence>
<dbReference type="InterPro" id="IPR036236">
    <property type="entry name" value="Znf_C2H2_sf"/>
</dbReference>
<dbReference type="SUPFAM" id="SSF57667">
    <property type="entry name" value="beta-beta-alpha zinc fingers"/>
    <property type="match status" value="4"/>
</dbReference>
<evidence type="ECO:0000256" key="4">
    <source>
        <dbReference type="ARBA" id="ARBA00022723"/>
    </source>
</evidence>
<evidence type="ECO:0000259" key="14">
    <source>
        <dbReference type="PROSITE" id="PS50157"/>
    </source>
</evidence>
<keyword evidence="8" id="KW-0805">Transcription regulation</keyword>
<keyword evidence="3" id="KW-0678">Repressor</keyword>
<dbReference type="GO" id="GO:0005634">
    <property type="term" value="C:nucleus"/>
    <property type="evidence" value="ECO:0007669"/>
    <property type="project" value="UniProtKB-SubCell"/>
</dbReference>
<evidence type="ECO:0000256" key="2">
    <source>
        <dbReference type="ARBA" id="ARBA00010831"/>
    </source>
</evidence>
<evidence type="ECO:0000256" key="5">
    <source>
        <dbReference type="ARBA" id="ARBA00022737"/>
    </source>
</evidence>
<dbReference type="FunFam" id="3.30.160.60:FF:000453">
    <property type="entry name" value="GLIS family zinc finger 3"/>
    <property type="match status" value="1"/>
</dbReference>
<feature type="compositionally biased region" description="Polar residues" evidence="13">
    <location>
        <begin position="784"/>
        <end position="798"/>
    </location>
</feature>
<dbReference type="SMART" id="SM00355">
    <property type="entry name" value="ZnF_C2H2"/>
    <property type="match status" value="5"/>
</dbReference>
<feature type="region of interest" description="Disordered" evidence="13">
    <location>
        <begin position="727"/>
        <end position="746"/>
    </location>
</feature>
<sequence>MNGRSCSMNLHRTSGTPQGPGMVSGQHIPPIRAHSGTPGPSSCGSTPSPAIGSLANSLHLKMPSGGGMAPQSNMNESPIHLPALSPRRQVLTSGKPRFQVTQTGGMSGPHTLKPKQQEFGSPFPPKSGKGALGFGPQCKSIGKGSCNNLVVTSSPMMVQRLGPISPPASQVSTACNQISPSLQRAMNAANLNIPPSDTRSLISRESLASSTLSLTESQSALSVKQEWSYGYRALPSLSSNHSSQNGIDLGDLLSLPPGTAMPSNSVSNSLPSYLFGMENSHSPYPSPRHSSARSHSARSKKRALSLSPLSDGIGIDFNTIIRTSPTSLVAYINGSRSSPANMSPQPEVYGHFLGVRGSCIPQPCSVPSSQKGVRVASGGLALPAYDEDSVLEYERMQQLEHGGLQPGVVNNMVVQHGLLDSDGQPAGLLKTERLDDFPGGALDLPPAPPLPPLPPPPQGPPPPYHAHPHLHHPELVHHTQPLALPQATLEEDGEMEDVGGKHCCRWIDCSALYDQQEELVRHIEKVHIDQRKGEDFTCFWAGCPRRYKPFNARYKLLIHMRVHSGEKPNKCSFEGCKKAFSRLENLKIHLRSHTGEKPYLCQHPGCQKAFSNSSDRAKHQRTHLDTVSSETFPVFSGLFYSFFIPELLKSMCFLISDSTKDCFQGNITKPYACQIPGCTKRYTDPSSLRKHVKAHSSKDQQARKKLRSSAELHPDLLTDCLTVQPLQPATSPRDAADRAVGCSPGPGPDLYPASVFSSNHSGRSGTAAGAMPTPHPVSHPSPGRNVQGSSRNPSSQLPAPTAADTGAERFAPSAPSPHHISPRRVPAPPSIMQRTQPPHTQQPSASHLKSYQTETNSSFQPNGIHVHGFYGQLQTFCPPHYPDSQRTMPPSSSCSVVPSFEDCLVPTSMGQAGFDVFHRAFSAHSGITVCDLPSGSSSLFGESLRSGPEDTTFSQISAVDRCPSQLSSVYTEG</sequence>
<keyword evidence="9" id="KW-0238">DNA-binding</keyword>
<dbReference type="FunFam" id="3.30.160.60:FF:000036">
    <property type="entry name" value="GLI family zinc finger 3"/>
    <property type="match status" value="1"/>
</dbReference>
<feature type="compositionally biased region" description="Basic residues" evidence="13">
    <location>
        <begin position="290"/>
        <end position="303"/>
    </location>
</feature>
<evidence type="ECO:0000256" key="10">
    <source>
        <dbReference type="ARBA" id="ARBA00023163"/>
    </source>
</evidence>
<dbReference type="CTD" id="169792"/>
<evidence type="ECO:0000256" key="1">
    <source>
        <dbReference type="ARBA" id="ARBA00004123"/>
    </source>
</evidence>
<feature type="region of interest" description="Disordered" evidence="13">
    <location>
        <begin position="99"/>
        <end position="129"/>
    </location>
</feature>
<reference evidence="16" key="1">
    <citation type="submission" date="2025-08" db="UniProtKB">
        <authorList>
            <consortium name="RefSeq"/>
        </authorList>
    </citation>
    <scope>IDENTIFICATION</scope>
    <source>
        <tissue evidence="16">Muscle</tissue>
    </source>
</reference>
<feature type="region of interest" description="Disordered" evidence="13">
    <location>
        <begin position="281"/>
        <end position="303"/>
    </location>
</feature>
<dbReference type="PROSITE" id="PS50157">
    <property type="entry name" value="ZINC_FINGER_C2H2_2"/>
    <property type="match status" value="5"/>
</dbReference>
<dbReference type="RefSeq" id="XP_054943154.1">
    <property type="nucleotide sequence ID" value="XM_055087179.1"/>
</dbReference>
<dbReference type="PROSITE" id="PS00028">
    <property type="entry name" value="ZINC_FINGER_C2H2_1"/>
    <property type="match status" value="4"/>
</dbReference>
<feature type="domain" description="C2H2-type" evidence="14">
    <location>
        <begin position="541"/>
        <end position="568"/>
    </location>
</feature>
<dbReference type="FunFam" id="3.30.160.60:FF:000031">
    <property type="entry name" value="GLI family zinc finger 3"/>
    <property type="match status" value="1"/>
</dbReference>
<evidence type="ECO:0000256" key="7">
    <source>
        <dbReference type="ARBA" id="ARBA00022833"/>
    </source>
</evidence>
<feature type="domain" description="C2H2-type" evidence="14">
    <location>
        <begin position="671"/>
        <end position="700"/>
    </location>
</feature>
<keyword evidence="6 12" id="KW-0863">Zinc-finger</keyword>
<dbReference type="GO" id="GO:0000978">
    <property type="term" value="F:RNA polymerase II cis-regulatory region sequence-specific DNA binding"/>
    <property type="evidence" value="ECO:0007669"/>
    <property type="project" value="TreeGrafter"/>
</dbReference>
<organism evidence="15 16">
    <name type="scientific">Physeter macrocephalus</name>
    <name type="common">Sperm whale</name>
    <name type="synonym">Physeter catodon</name>
    <dbReference type="NCBI Taxonomy" id="9755"/>
    <lineage>
        <taxon>Eukaryota</taxon>
        <taxon>Metazoa</taxon>
        <taxon>Chordata</taxon>
        <taxon>Craniata</taxon>
        <taxon>Vertebrata</taxon>
        <taxon>Euteleostomi</taxon>
        <taxon>Mammalia</taxon>
        <taxon>Eutheria</taxon>
        <taxon>Laurasiatheria</taxon>
        <taxon>Artiodactyla</taxon>
        <taxon>Whippomorpha</taxon>
        <taxon>Cetacea</taxon>
        <taxon>Odontoceti</taxon>
        <taxon>Physeteridae</taxon>
        <taxon>Physeter</taxon>
    </lineage>
</organism>
<evidence type="ECO:0000256" key="12">
    <source>
        <dbReference type="PROSITE-ProRule" id="PRU00042"/>
    </source>
</evidence>
<keyword evidence="5" id="KW-0677">Repeat</keyword>
<keyword evidence="11" id="KW-0539">Nucleus</keyword>
<dbReference type="InterPro" id="IPR013087">
    <property type="entry name" value="Znf_C2H2_type"/>
</dbReference>
<feature type="compositionally biased region" description="Polar residues" evidence="13">
    <location>
        <begin position="1"/>
        <end position="17"/>
    </location>
</feature>
<dbReference type="Pfam" id="PF23561">
    <property type="entry name" value="zf-C2H2_15"/>
    <property type="match status" value="1"/>
</dbReference>
<dbReference type="Pfam" id="PF00096">
    <property type="entry name" value="zf-C2H2"/>
    <property type="match status" value="3"/>
</dbReference>
<feature type="region of interest" description="Disordered" evidence="13">
    <location>
        <begin position="751"/>
        <end position="856"/>
    </location>
</feature>
<gene>
    <name evidence="16" type="primary">GLIS3</name>
</gene>
<evidence type="ECO:0000256" key="8">
    <source>
        <dbReference type="ARBA" id="ARBA00023015"/>
    </source>
</evidence>
<feature type="compositionally biased region" description="Polar residues" evidence="13">
    <location>
        <begin position="755"/>
        <end position="764"/>
    </location>
</feature>
<feature type="region of interest" description="Disordered" evidence="13">
    <location>
        <begin position="1"/>
        <end position="76"/>
    </location>
</feature>
<dbReference type="AlphaFoldDB" id="A0A9W2WV81"/>
<evidence type="ECO:0000313" key="16">
    <source>
        <dbReference type="RefSeq" id="XP_054943154.1"/>
    </source>
</evidence>
<evidence type="ECO:0000256" key="11">
    <source>
        <dbReference type="ARBA" id="ARBA00023242"/>
    </source>
</evidence>
<keyword evidence="4" id="KW-0479">Metal-binding</keyword>
<evidence type="ECO:0000256" key="6">
    <source>
        <dbReference type="ARBA" id="ARBA00022771"/>
    </source>
</evidence>
<name>A0A9W2WV81_PHYMC</name>
<evidence type="ECO:0000256" key="13">
    <source>
        <dbReference type="SAM" id="MobiDB-lite"/>
    </source>
</evidence>
<feature type="domain" description="C2H2-type" evidence="14">
    <location>
        <begin position="569"/>
        <end position="598"/>
    </location>
</feature>
<keyword evidence="10" id="KW-0804">Transcription</keyword>
<comment type="similarity">
    <text evidence="2">Belongs to the GLI C2H2-type zinc-finger protein family.</text>
</comment>
<dbReference type="PANTHER" id="PTHR45718">
    <property type="entry name" value="TRANSCRIPTIONAL ACTIVATOR CUBITUS INTERRUPTUS"/>
    <property type="match status" value="1"/>
</dbReference>
<keyword evidence="15" id="KW-1185">Reference proteome</keyword>
<keyword evidence="7" id="KW-0862">Zinc</keyword>